<dbReference type="PROSITE" id="PS50108">
    <property type="entry name" value="CRIB"/>
    <property type="match status" value="1"/>
</dbReference>
<dbReference type="Gramene" id="Ma08_t00290.1">
    <property type="protein sequence ID" value="Ma08_p00290.1"/>
    <property type="gene ID" value="Ma08_g00290"/>
</dbReference>
<evidence type="ECO:0000313" key="3">
    <source>
        <dbReference type="Proteomes" id="UP000012960"/>
    </source>
</evidence>
<evidence type="ECO:0000259" key="1">
    <source>
        <dbReference type="PROSITE" id="PS50108"/>
    </source>
</evidence>
<name>A0A804K1B0_MUSAM</name>
<dbReference type="EnsemblPlants" id="Ma08_t00290.1">
    <property type="protein sequence ID" value="Ma08_p00290.1"/>
    <property type="gene ID" value="Ma08_g00290"/>
</dbReference>
<dbReference type="InParanoid" id="A0A804K1B0"/>
<dbReference type="PANTHER" id="PTHR46931:SF14">
    <property type="entry name" value="CRIB DOMAIN-CONTAINING PROTEIN RIC2"/>
    <property type="match status" value="1"/>
</dbReference>
<dbReference type="PANTHER" id="PTHR46931">
    <property type="entry name" value="CRIB DOMAIN-CONTAINING PROTEIN RIC2"/>
    <property type="match status" value="1"/>
</dbReference>
<organism evidence="2 3">
    <name type="scientific">Musa acuminata subsp. malaccensis</name>
    <name type="common">Wild banana</name>
    <name type="synonym">Musa malaccensis</name>
    <dbReference type="NCBI Taxonomy" id="214687"/>
    <lineage>
        <taxon>Eukaryota</taxon>
        <taxon>Viridiplantae</taxon>
        <taxon>Streptophyta</taxon>
        <taxon>Embryophyta</taxon>
        <taxon>Tracheophyta</taxon>
        <taxon>Spermatophyta</taxon>
        <taxon>Magnoliopsida</taxon>
        <taxon>Liliopsida</taxon>
        <taxon>Zingiberales</taxon>
        <taxon>Musaceae</taxon>
        <taxon>Musa</taxon>
    </lineage>
</organism>
<keyword evidence="3" id="KW-1185">Reference proteome</keyword>
<protein>
    <recommendedName>
        <fullName evidence="1">CRIB domain-containing protein</fullName>
    </recommendedName>
</protein>
<dbReference type="InterPro" id="IPR000095">
    <property type="entry name" value="CRIB_dom"/>
</dbReference>
<reference evidence="2" key="1">
    <citation type="submission" date="2021-05" db="UniProtKB">
        <authorList>
            <consortium name="EnsemblPlants"/>
        </authorList>
    </citation>
    <scope>IDENTIFICATION</scope>
    <source>
        <strain evidence="2">subsp. malaccensis</strain>
    </source>
</reference>
<dbReference type="Proteomes" id="UP000012960">
    <property type="component" value="Unplaced"/>
</dbReference>
<sequence>MKRSLGFPPLPRHNISAALQRLIKSMAQLFALQREEDEEVEMEIGFPTDVQHVTHIGCDGSRTIITLHNRDGAPEFLSLPALTLEEFVAGNSDIVAANESPEHVLL</sequence>
<dbReference type="InterPro" id="IPR044509">
    <property type="entry name" value="RIC2/4"/>
</dbReference>
<dbReference type="AlphaFoldDB" id="A0A804K1B0"/>
<proteinExistence type="predicted"/>
<feature type="domain" description="CRIB" evidence="1">
    <location>
        <begin position="44"/>
        <end position="57"/>
    </location>
</feature>
<accession>A0A804K1B0</accession>
<evidence type="ECO:0000313" key="2">
    <source>
        <dbReference type="EnsemblPlants" id="Ma08_p00290.1"/>
    </source>
</evidence>